<dbReference type="GO" id="GO:0032259">
    <property type="term" value="P:methylation"/>
    <property type="evidence" value="ECO:0007669"/>
    <property type="project" value="UniProtKB-KW"/>
</dbReference>
<dbReference type="InterPro" id="IPR036388">
    <property type="entry name" value="WH-like_DNA-bd_sf"/>
</dbReference>
<dbReference type="CDD" id="cd06445">
    <property type="entry name" value="ATase"/>
    <property type="match status" value="1"/>
</dbReference>
<evidence type="ECO:0000259" key="14">
    <source>
        <dbReference type="PROSITE" id="PS01124"/>
    </source>
</evidence>
<feature type="binding site" evidence="13">
    <location>
        <position position="64"/>
    </location>
    <ligand>
        <name>Zn(2+)</name>
        <dbReference type="ChEBI" id="CHEBI:29105"/>
    </ligand>
</feature>
<dbReference type="STRING" id="1395571.TMS3_0106520"/>
<dbReference type="InterPro" id="IPR036217">
    <property type="entry name" value="MethylDNA_cys_MeTrfase_DNAb"/>
</dbReference>
<dbReference type="EC" id="2.1.1.63" evidence="3"/>
<dbReference type="GO" id="GO:0008270">
    <property type="term" value="F:zinc ion binding"/>
    <property type="evidence" value="ECO:0007669"/>
    <property type="project" value="InterPro"/>
</dbReference>
<comment type="caution">
    <text evidence="15">The sequence shown here is derived from an EMBL/GenBank/DDBJ whole genome shotgun (WGS) entry which is preliminary data.</text>
</comment>
<evidence type="ECO:0000256" key="10">
    <source>
        <dbReference type="ARBA" id="ARBA00023204"/>
    </source>
</evidence>
<evidence type="ECO:0000256" key="13">
    <source>
        <dbReference type="PIRSR" id="PIRSR000409-3"/>
    </source>
</evidence>
<dbReference type="PANTHER" id="PTHR10815">
    <property type="entry name" value="METHYLATED-DNA--PROTEIN-CYSTEINE METHYLTRANSFERASE"/>
    <property type="match status" value="1"/>
</dbReference>
<keyword evidence="9" id="KW-0804">Transcription</keyword>
<name>A0A0A1YR96_9PSED</name>
<evidence type="ECO:0000313" key="16">
    <source>
        <dbReference type="Proteomes" id="UP000030063"/>
    </source>
</evidence>
<evidence type="ECO:0000256" key="6">
    <source>
        <dbReference type="ARBA" id="ARBA00022763"/>
    </source>
</evidence>
<dbReference type="Pfam" id="PF02805">
    <property type="entry name" value="Ada_Zn_binding"/>
    <property type="match status" value="1"/>
</dbReference>
<keyword evidence="7" id="KW-0805">Transcription regulation</keyword>
<feature type="active site" description="Nucleophile; methyl group acceptor from either O6-methylguanine or O4-methylthymine" evidence="12">
    <location>
        <position position="312"/>
    </location>
</feature>
<dbReference type="InterPro" id="IPR008332">
    <property type="entry name" value="MethylG_MeTrfase_N"/>
</dbReference>
<gene>
    <name evidence="15" type="ORF">TMS3_0106520</name>
</gene>
<dbReference type="Pfam" id="PF12833">
    <property type="entry name" value="HTH_18"/>
    <property type="match status" value="1"/>
</dbReference>
<dbReference type="NCBIfam" id="NF011964">
    <property type="entry name" value="PRK15435.1"/>
    <property type="match status" value="1"/>
</dbReference>
<comment type="similarity">
    <text evidence="2">Belongs to the MGMT family.</text>
</comment>
<dbReference type="eggNOG" id="COG2169">
    <property type="taxonomic scope" value="Bacteria"/>
</dbReference>
<dbReference type="Proteomes" id="UP000030063">
    <property type="component" value="Unassembled WGS sequence"/>
</dbReference>
<dbReference type="GO" id="GO:0043565">
    <property type="term" value="F:sequence-specific DNA binding"/>
    <property type="evidence" value="ECO:0007669"/>
    <property type="project" value="InterPro"/>
</dbReference>
<dbReference type="GO" id="GO:0003908">
    <property type="term" value="F:methylated-DNA-[protein]-cysteine S-methyltransferase activity"/>
    <property type="evidence" value="ECO:0007669"/>
    <property type="project" value="UniProtKB-EC"/>
</dbReference>
<dbReference type="SUPFAM" id="SSF57884">
    <property type="entry name" value="Ada DNA repair protein, N-terminal domain (N-Ada 10)"/>
    <property type="match status" value="1"/>
</dbReference>
<evidence type="ECO:0000256" key="9">
    <source>
        <dbReference type="ARBA" id="ARBA00023163"/>
    </source>
</evidence>
<evidence type="ECO:0000313" key="15">
    <source>
        <dbReference type="EMBL" id="KFX71574.1"/>
    </source>
</evidence>
<dbReference type="FunFam" id="1.10.10.10:FF:000214">
    <property type="entry name" value="Methylated-DNA--protein-cysteine methyltransferase"/>
    <property type="match status" value="1"/>
</dbReference>
<reference evidence="15 16" key="1">
    <citation type="journal article" date="2014" name="Genome Announc.">
        <title>Draft Genome Sequence of Petroleum Oil-Degrading Marine Bacterium Pseudomonas taeanensis Strain MS-3, Isolated from a Crude Oil-Contaminated Seashore.</title>
        <authorList>
            <person name="Lee S.Y."/>
            <person name="Kim S.H."/>
            <person name="Lee D.G."/>
            <person name="Shin S."/>
            <person name="Yun S.H."/>
            <person name="Choi C.W."/>
            <person name="Chung Y.H."/>
            <person name="Choi J.S."/>
            <person name="Kahng H.Y."/>
            <person name="Kim S.I."/>
        </authorList>
    </citation>
    <scope>NUCLEOTIDE SEQUENCE [LARGE SCALE GENOMIC DNA]</scope>
    <source>
        <strain evidence="15 16">MS-3</strain>
    </source>
</reference>
<dbReference type="EMBL" id="AWSQ01000001">
    <property type="protein sequence ID" value="KFX71574.1"/>
    <property type="molecule type" value="Genomic_DNA"/>
</dbReference>
<dbReference type="NCBIfam" id="TIGR00589">
    <property type="entry name" value="ogt"/>
    <property type="match status" value="1"/>
</dbReference>
<dbReference type="SUPFAM" id="SSF46689">
    <property type="entry name" value="Homeodomain-like"/>
    <property type="match status" value="1"/>
</dbReference>
<keyword evidence="13" id="KW-0862">Zinc</keyword>
<dbReference type="Gene3D" id="3.40.10.10">
    <property type="entry name" value="DNA Methylphosphotriester Repair Domain"/>
    <property type="match status" value="1"/>
</dbReference>
<dbReference type="InterPro" id="IPR004026">
    <property type="entry name" value="Ada_DNA_repair_Zn-bd"/>
</dbReference>
<feature type="binding site" evidence="13">
    <location>
        <position position="37"/>
    </location>
    <ligand>
        <name>Zn(2+)</name>
        <dbReference type="ChEBI" id="CHEBI:29105"/>
    </ligand>
</feature>
<dbReference type="Pfam" id="PF02870">
    <property type="entry name" value="Methyltransf_1N"/>
    <property type="match status" value="1"/>
</dbReference>
<dbReference type="SMART" id="SM00342">
    <property type="entry name" value="HTH_ARAC"/>
    <property type="match status" value="1"/>
</dbReference>
<dbReference type="InterPro" id="IPR016221">
    <property type="entry name" value="Bifunct_regulatory_prot_Ada"/>
</dbReference>
<evidence type="ECO:0000256" key="5">
    <source>
        <dbReference type="ARBA" id="ARBA00022679"/>
    </source>
</evidence>
<dbReference type="SUPFAM" id="SSF46767">
    <property type="entry name" value="Methylated DNA-protein cysteine methyltransferase, C-terminal domain"/>
    <property type="match status" value="1"/>
</dbReference>
<dbReference type="Gene3D" id="3.30.160.70">
    <property type="entry name" value="Methylated DNA-protein cysteine methyltransferase domain"/>
    <property type="match status" value="1"/>
</dbReference>
<dbReference type="AlphaFoldDB" id="A0A0A1YR96"/>
<dbReference type="InterPro" id="IPR009057">
    <property type="entry name" value="Homeodomain-like_sf"/>
</dbReference>
<comment type="catalytic activity">
    <reaction evidence="1">
        <text>a 4-O-methyl-thymidine in DNA + L-cysteinyl-[protein] = a thymidine in DNA + S-methyl-L-cysteinyl-[protein]</text>
        <dbReference type="Rhea" id="RHEA:53428"/>
        <dbReference type="Rhea" id="RHEA-COMP:10131"/>
        <dbReference type="Rhea" id="RHEA-COMP:10132"/>
        <dbReference type="Rhea" id="RHEA-COMP:13555"/>
        <dbReference type="Rhea" id="RHEA-COMP:13556"/>
        <dbReference type="ChEBI" id="CHEBI:29950"/>
        <dbReference type="ChEBI" id="CHEBI:82612"/>
        <dbReference type="ChEBI" id="CHEBI:137386"/>
        <dbReference type="ChEBI" id="CHEBI:137387"/>
        <dbReference type="EC" id="2.1.1.63"/>
    </reaction>
</comment>
<dbReference type="GO" id="GO:0006281">
    <property type="term" value="P:DNA repair"/>
    <property type="evidence" value="ECO:0007669"/>
    <property type="project" value="UniProtKB-KW"/>
</dbReference>
<dbReference type="InterPro" id="IPR001497">
    <property type="entry name" value="MethylDNA_cys_MeTrfase_AS"/>
</dbReference>
<accession>A0A0A1YR96</accession>
<organism evidence="15 16">
    <name type="scientific">Pseudomonas taeanensis MS-3</name>
    <dbReference type="NCBI Taxonomy" id="1395571"/>
    <lineage>
        <taxon>Bacteria</taxon>
        <taxon>Pseudomonadati</taxon>
        <taxon>Pseudomonadota</taxon>
        <taxon>Gammaproteobacteria</taxon>
        <taxon>Pseudomonadales</taxon>
        <taxon>Pseudomonadaceae</taxon>
        <taxon>Pseudomonas</taxon>
    </lineage>
</organism>
<evidence type="ECO:0000256" key="1">
    <source>
        <dbReference type="ARBA" id="ARBA00001286"/>
    </source>
</evidence>
<dbReference type="PROSITE" id="PS00374">
    <property type="entry name" value="MGMT"/>
    <property type="match status" value="1"/>
</dbReference>
<dbReference type="Pfam" id="PF01035">
    <property type="entry name" value="DNA_binding_1"/>
    <property type="match status" value="1"/>
</dbReference>
<evidence type="ECO:0000256" key="2">
    <source>
        <dbReference type="ARBA" id="ARBA00008711"/>
    </source>
</evidence>
<dbReference type="PIRSF" id="PIRSF000409">
    <property type="entry name" value="Ada"/>
    <property type="match status" value="1"/>
</dbReference>
<feature type="binding site" evidence="13">
    <location>
        <position position="67"/>
    </location>
    <ligand>
        <name>Zn(2+)</name>
        <dbReference type="ChEBI" id="CHEBI:29105"/>
    </ligand>
</feature>
<feature type="binding site" evidence="13">
    <location>
        <position position="33"/>
    </location>
    <ligand>
        <name>Zn(2+)</name>
        <dbReference type="ChEBI" id="CHEBI:29105"/>
    </ligand>
</feature>
<dbReference type="InterPro" id="IPR014048">
    <property type="entry name" value="MethylDNA_cys_MeTrfase_DNA-bd"/>
</dbReference>
<dbReference type="RefSeq" id="WP_025164420.1">
    <property type="nucleotide sequence ID" value="NZ_AWSQ01000001.1"/>
</dbReference>
<dbReference type="PANTHER" id="PTHR10815:SF14">
    <property type="entry name" value="BIFUNCTIONAL TRANSCRIPTIONAL ACTIVATOR_DNA REPAIR ENZYME ADA"/>
    <property type="match status" value="1"/>
</dbReference>
<comment type="cofactor">
    <cofactor evidence="13">
        <name>Zn(2+)</name>
        <dbReference type="ChEBI" id="CHEBI:29105"/>
    </cofactor>
    <text evidence="13">Binds 1 zinc ion per subunit.</text>
</comment>
<feature type="domain" description="HTH araC/xylS-type" evidence="14">
    <location>
        <begin position="82"/>
        <end position="156"/>
    </location>
</feature>
<evidence type="ECO:0000256" key="3">
    <source>
        <dbReference type="ARBA" id="ARBA00011918"/>
    </source>
</evidence>
<evidence type="ECO:0000256" key="4">
    <source>
        <dbReference type="ARBA" id="ARBA00022603"/>
    </source>
</evidence>
<evidence type="ECO:0000256" key="7">
    <source>
        <dbReference type="ARBA" id="ARBA00023015"/>
    </source>
</evidence>
<dbReference type="Gene3D" id="1.10.10.60">
    <property type="entry name" value="Homeodomain-like"/>
    <property type="match status" value="1"/>
</dbReference>
<sequence length="347" mass="37503">MLDPDLCWQAVCARDAARDGQFVFAVRSTGIYCRPSCPARRPLRHNVSFHPCPASAESAGFRACKRCSPQGASPAEQLDQLVTAACRLLAELQPTPTLEQLAARIGLSPSHLVRAFKARTGLTPKAWVSAQRRAQLETQLPQAGSVLDAALAAGYSGTRALYEHNDALTPTQRRQQAAGEVLRYTIAACPLGQLLLASSARGVCALLFGDAVEQLEDELQQRFAAAQLQRDDAELGDWLQQVVAQIEEPQRAAQLPLDLRGTAFQQQVWRALRQIPVGQTRRYGELAASIGSHPRAVARACASNPLGLLIPCHRVVAANGALGGYRWGVERKAALLRREQEPGAAPS</sequence>
<keyword evidence="16" id="KW-1185">Reference proteome</keyword>
<dbReference type="Gene3D" id="1.10.10.10">
    <property type="entry name" value="Winged helix-like DNA-binding domain superfamily/Winged helix DNA-binding domain"/>
    <property type="match status" value="1"/>
</dbReference>
<dbReference type="InterPro" id="IPR036631">
    <property type="entry name" value="MGMT_N_sf"/>
</dbReference>
<keyword evidence="6" id="KW-0227">DNA damage</keyword>
<dbReference type="InterPro" id="IPR018060">
    <property type="entry name" value="HTH_AraC"/>
</dbReference>
<keyword evidence="8" id="KW-0010">Activator</keyword>
<keyword evidence="5" id="KW-0808">Transferase</keyword>
<dbReference type="eggNOG" id="COG0350">
    <property type="taxonomic scope" value="Bacteria"/>
</dbReference>
<keyword evidence="4" id="KW-0489">Methyltransferase</keyword>
<dbReference type="SUPFAM" id="SSF53155">
    <property type="entry name" value="Methylated DNA-protein cysteine methyltransferase domain"/>
    <property type="match status" value="1"/>
</dbReference>
<keyword evidence="10" id="KW-0234">DNA repair</keyword>
<evidence type="ECO:0000256" key="8">
    <source>
        <dbReference type="ARBA" id="ARBA00023159"/>
    </source>
</evidence>
<comment type="catalytic activity">
    <reaction evidence="11">
        <text>a 6-O-methyl-2'-deoxyguanosine in DNA + L-cysteinyl-[protein] = S-methyl-L-cysteinyl-[protein] + a 2'-deoxyguanosine in DNA</text>
        <dbReference type="Rhea" id="RHEA:24000"/>
        <dbReference type="Rhea" id="RHEA-COMP:10131"/>
        <dbReference type="Rhea" id="RHEA-COMP:10132"/>
        <dbReference type="Rhea" id="RHEA-COMP:11367"/>
        <dbReference type="Rhea" id="RHEA-COMP:11368"/>
        <dbReference type="ChEBI" id="CHEBI:29950"/>
        <dbReference type="ChEBI" id="CHEBI:82612"/>
        <dbReference type="ChEBI" id="CHEBI:85445"/>
        <dbReference type="ChEBI" id="CHEBI:85448"/>
        <dbReference type="EC" id="2.1.1.63"/>
    </reaction>
</comment>
<feature type="active site" description="Nucleophile; methyl group acceptor from methylphosphotriester" evidence="12">
    <location>
        <position position="33"/>
    </location>
</feature>
<dbReference type="InterPro" id="IPR035451">
    <property type="entry name" value="Ada-like_dom_sf"/>
</dbReference>
<dbReference type="GO" id="GO:0003700">
    <property type="term" value="F:DNA-binding transcription factor activity"/>
    <property type="evidence" value="ECO:0007669"/>
    <property type="project" value="InterPro"/>
</dbReference>
<dbReference type="PROSITE" id="PS01124">
    <property type="entry name" value="HTH_ARAC_FAMILY_2"/>
    <property type="match status" value="1"/>
</dbReference>
<dbReference type="OrthoDB" id="9802228at2"/>
<evidence type="ECO:0000256" key="11">
    <source>
        <dbReference type="ARBA" id="ARBA00049348"/>
    </source>
</evidence>
<evidence type="ECO:0000256" key="12">
    <source>
        <dbReference type="PIRSR" id="PIRSR000409-1"/>
    </source>
</evidence>
<proteinExistence type="inferred from homology"/>
<protein>
    <recommendedName>
        <fullName evidence="3">methylated-DNA--[protein]-cysteine S-methyltransferase</fullName>
        <ecNumber evidence="3">2.1.1.63</ecNumber>
    </recommendedName>
</protein>
<keyword evidence="13" id="KW-0479">Metal-binding</keyword>